<comment type="caution">
    <text evidence="1">The sequence shown here is derived from an EMBL/GenBank/DDBJ whole genome shotgun (WGS) entry which is preliminary data.</text>
</comment>
<gene>
    <name evidence="1" type="ORF">C2845_PM15G02900</name>
</gene>
<reference evidence="2" key="1">
    <citation type="journal article" date="2019" name="Nat. Commun.">
        <title>The genome of broomcorn millet.</title>
        <authorList>
            <person name="Zou C."/>
            <person name="Miki D."/>
            <person name="Li D."/>
            <person name="Tang Q."/>
            <person name="Xiao L."/>
            <person name="Rajput S."/>
            <person name="Deng P."/>
            <person name="Jia W."/>
            <person name="Huang R."/>
            <person name="Zhang M."/>
            <person name="Sun Y."/>
            <person name="Hu J."/>
            <person name="Fu X."/>
            <person name="Schnable P.S."/>
            <person name="Li F."/>
            <person name="Zhang H."/>
            <person name="Feng B."/>
            <person name="Zhu X."/>
            <person name="Liu R."/>
            <person name="Schnable J.C."/>
            <person name="Zhu J.-K."/>
            <person name="Zhang H."/>
        </authorList>
    </citation>
    <scope>NUCLEOTIDE SEQUENCE [LARGE SCALE GENOMIC DNA]</scope>
</reference>
<dbReference type="Proteomes" id="UP000275267">
    <property type="component" value="Unassembled WGS sequence"/>
</dbReference>
<sequence length="101" mass="10610">MSMMAYCSKVKQLGDQLRDLGSPVDNQNLLINFSESCFLNPRLHNVIPSITINKPLPSFLKGSNGTVACLADSVLLGLNAQSAPAGISTTSSSTSGLGKKQ</sequence>
<protein>
    <submittedName>
        <fullName evidence="1">Uncharacterized protein</fullName>
    </submittedName>
</protein>
<dbReference type="EMBL" id="PQIB02000013">
    <property type="protein sequence ID" value="RLM75658.1"/>
    <property type="molecule type" value="Genomic_DNA"/>
</dbReference>
<organism evidence="1 2">
    <name type="scientific">Panicum miliaceum</name>
    <name type="common">Proso millet</name>
    <name type="synonym">Broomcorn millet</name>
    <dbReference type="NCBI Taxonomy" id="4540"/>
    <lineage>
        <taxon>Eukaryota</taxon>
        <taxon>Viridiplantae</taxon>
        <taxon>Streptophyta</taxon>
        <taxon>Embryophyta</taxon>
        <taxon>Tracheophyta</taxon>
        <taxon>Spermatophyta</taxon>
        <taxon>Magnoliopsida</taxon>
        <taxon>Liliopsida</taxon>
        <taxon>Poales</taxon>
        <taxon>Poaceae</taxon>
        <taxon>PACMAD clade</taxon>
        <taxon>Panicoideae</taxon>
        <taxon>Panicodae</taxon>
        <taxon>Paniceae</taxon>
        <taxon>Panicinae</taxon>
        <taxon>Panicum</taxon>
        <taxon>Panicum sect. Panicum</taxon>
    </lineage>
</organism>
<evidence type="ECO:0000313" key="2">
    <source>
        <dbReference type="Proteomes" id="UP000275267"/>
    </source>
</evidence>
<dbReference type="AlphaFoldDB" id="A0A3L6QCV8"/>
<proteinExistence type="predicted"/>
<dbReference type="OrthoDB" id="1912561at2759"/>
<accession>A0A3L6QCV8</accession>
<name>A0A3L6QCV8_PANMI</name>
<evidence type="ECO:0000313" key="1">
    <source>
        <dbReference type="EMBL" id="RLM75658.1"/>
    </source>
</evidence>
<keyword evidence="2" id="KW-1185">Reference proteome</keyword>